<evidence type="ECO:0000256" key="4">
    <source>
        <dbReference type="ARBA" id="ARBA00022723"/>
    </source>
</evidence>
<feature type="compositionally biased region" description="Polar residues" evidence="11">
    <location>
        <begin position="9"/>
        <end position="21"/>
    </location>
</feature>
<dbReference type="GO" id="GO:0005737">
    <property type="term" value="C:cytoplasm"/>
    <property type="evidence" value="ECO:0007669"/>
    <property type="project" value="TreeGrafter"/>
</dbReference>
<evidence type="ECO:0000256" key="11">
    <source>
        <dbReference type="SAM" id="MobiDB-lite"/>
    </source>
</evidence>
<reference evidence="13 14" key="1">
    <citation type="submission" date="2022-07" db="EMBL/GenBank/DDBJ databases">
        <title>Genome-wide signatures of adaptation to extreme environments.</title>
        <authorList>
            <person name="Cho C.H."/>
            <person name="Yoon H.S."/>
        </authorList>
    </citation>
    <scope>NUCLEOTIDE SEQUENCE [LARGE SCALE GENOMIC DNA]</scope>
    <source>
        <strain evidence="13 14">DBV 063 E5</strain>
    </source>
</reference>
<dbReference type="GO" id="GO:0006015">
    <property type="term" value="P:5-phosphoribose 1-diphosphate biosynthetic process"/>
    <property type="evidence" value="ECO:0007669"/>
    <property type="project" value="TreeGrafter"/>
</dbReference>
<comment type="caution">
    <text evidence="13">The sequence shown here is derived from an EMBL/GenBank/DDBJ whole genome shotgun (WGS) entry which is preliminary data.</text>
</comment>
<feature type="region of interest" description="Disordered" evidence="11">
    <location>
        <begin position="1"/>
        <end position="65"/>
    </location>
</feature>
<dbReference type="InterPro" id="IPR037515">
    <property type="entry name" value="Rib-P_diPkinase_bac"/>
</dbReference>
<keyword evidence="14" id="KW-1185">Reference proteome</keyword>
<dbReference type="GO" id="GO:0004749">
    <property type="term" value="F:ribose phosphate diphosphokinase activity"/>
    <property type="evidence" value="ECO:0007669"/>
    <property type="project" value="UniProtKB-EC"/>
</dbReference>
<dbReference type="GO" id="GO:0016301">
    <property type="term" value="F:kinase activity"/>
    <property type="evidence" value="ECO:0007669"/>
    <property type="project" value="UniProtKB-KW"/>
</dbReference>
<comment type="similarity">
    <text evidence="1">Belongs to the ribose-phosphate pyrophosphokinase family.</text>
</comment>
<dbReference type="NCBIfam" id="TIGR01251">
    <property type="entry name" value="ribP_PPkin"/>
    <property type="match status" value="1"/>
</dbReference>
<dbReference type="GO" id="GO:0005524">
    <property type="term" value="F:ATP binding"/>
    <property type="evidence" value="ECO:0007669"/>
    <property type="project" value="UniProtKB-KW"/>
</dbReference>
<evidence type="ECO:0000256" key="2">
    <source>
        <dbReference type="ARBA" id="ARBA00013247"/>
    </source>
</evidence>
<organism evidence="13 14">
    <name type="scientific">Cyanidium caldarium</name>
    <name type="common">Red alga</name>
    <dbReference type="NCBI Taxonomy" id="2771"/>
    <lineage>
        <taxon>Eukaryota</taxon>
        <taxon>Rhodophyta</taxon>
        <taxon>Bangiophyceae</taxon>
        <taxon>Cyanidiales</taxon>
        <taxon>Cyanidiaceae</taxon>
        <taxon>Cyanidium</taxon>
    </lineage>
</organism>
<protein>
    <recommendedName>
        <fullName evidence="2">ribose-phosphate diphosphokinase</fullName>
        <ecNumber evidence="2">2.7.6.1</ecNumber>
    </recommendedName>
</protein>
<evidence type="ECO:0000259" key="12">
    <source>
        <dbReference type="Pfam" id="PF13793"/>
    </source>
</evidence>
<dbReference type="GO" id="GO:0006164">
    <property type="term" value="P:purine nucleotide biosynthetic process"/>
    <property type="evidence" value="ECO:0007669"/>
    <property type="project" value="TreeGrafter"/>
</dbReference>
<dbReference type="PANTHER" id="PTHR10210">
    <property type="entry name" value="RIBOSE-PHOSPHATE DIPHOSPHOKINASE FAMILY MEMBER"/>
    <property type="match status" value="1"/>
</dbReference>
<evidence type="ECO:0000256" key="1">
    <source>
        <dbReference type="ARBA" id="ARBA00006478"/>
    </source>
</evidence>
<dbReference type="HAMAP" id="MF_00583_B">
    <property type="entry name" value="RibP_PPkinase_B"/>
    <property type="match status" value="1"/>
</dbReference>
<dbReference type="Proteomes" id="UP001301350">
    <property type="component" value="Unassembled WGS sequence"/>
</dbReference>
<dbReference type="Pfam" id="PF14572">
    <property type="entry name" value="Pribosyl_synth"/>
    <property type="match status" value="1"/>
</dbReference>
<dbReference type="InterPro" id="IPR005946">
    <property type="entry name" value="Rib-P_diPkinase"/>
</dbReference>
<dbReference type="EMBL" id="JANCYW010000012">
    <property type="protein sequence ID" value="KAK4537309.1"/>
    <property type="molecule type" value="Genomic_DNA"/>
</dbReference>
<dbReference type="GO" id="GO:0002189">
    <property type="term" value="C:ribose phosphate diphosphokinase complex"/>
    <property type="evidence" value="ECO:0007669"/>
    <property type="project" value="TreeGrafter"/>
</dbReference>
<dbReference type="SMART" id="SM01400">
    <property type="entry name" value="Pribosyltran_N"/>
    <property type="match status" value="1"/>
</dbReference>
<evidence type="ECO:0000256" key="7">
    <source>
        <dbReference type="ARBA" id="ARBA00022777"/>
    </source>
</evidence>
<dbReference type="SUPFAM" id="SSF53271">
    <property type="entry name" value="PRTase-like"/>
    <property type="match status" value="2"/>
</dbReference>
<keyword evidence="8" id="KW-0067">ATP-binding</keyword>
<proteinExistence type="inferred from homology"/>
<name>A0AAV9IYD7_CYACA</name>
<dbReference type="InterPro" id="IPR000836">
    <property type="entry name" value="PRTase_dom"/>
</dbReference>
<keyword evidence="9" id="KW-0460">Magnesium</keyword>
<evidence type="ECO:0000256" key="9">
    <source>
        <dbReference type="ARBA" id="ARBA00022842"/>
    </source>
</evidence>
<evidence type="ECO:0000256" key="5">
    <source>
        <dbReference type="ARBA" id="ARBA00022727"/>
    </source>
</evidence>
<comment type="catalytic activity">
    <reaction evidence="10">
        <text>D-ribose 5-phosphate + ATP = 5-phospho-alpha-D-ribose 1-diphosphate + AMP + H(+)</text>
        <dbReference type="Rhea" id="RHEA:15609"/>
        <dbReference type="ChEBI" id="CHEBI:15378"/>
        <dbReference type="ChEBI" id="CHEBI:30616"/>
        <dbReference type="ChEBI" id="CHEBI:58017"/>
        <dbReference type="ChEBI" id="CHEBI:78346"/>
        <dbReference type="ChEBI" id="CHEBI:456215"/>
        <dbReference type="EC" id="2.7.6.1"/>
    </reaction>
</comment>
<feature type="compositionally biased region" description="Low complexity" evidence="11">
    <location>
        <begin position="32"/>
        <end position="51"/>
    </location>
</feature>
<accession>A0AAV9IYD7</accession>
<evidence type="ECO:0000313" key="14">
    <source>
        <dbReference type="Proteomes" id="UP001301350"/>
    </source>
</evidence>
<dbReference type="AlphaFoldDB" id="A0AAV9IYD7"/>
<dbReference type="Gene3D" id="3.40.50.2020">
    <property type="match status" value="2"/>
</dbReference>
<sequence>MNGKGETIRSPQPNRSLQSSMDAERTPMQPRAGGEAAGADGAGAPLAGNAANSVGEHAGGGRRTPMDLLNRRREANASPVHEVVEQVEQEEEEDQWGQALDQAMNYELRVMAGNSNRPLAEAIARNLGRPLMEADVRRFSDGEIYVSIKENVRGKDVFVVQATSPPVNDNLVELLLMIDTLKRASAKRITAVIPYFGYARQDRKCAPRVPISARLVADLIEAAGAHRVLAFELHAGQIQGFFRIPVDHMYAIPVFVSYLAHNVFGGMANPVIVSPDAGGMERARALAKRVDASLAIIDKRRSGPNVAHVMHIIGEVSGRDCIIVDDMVDTAGTLTEAAGALKANGARRVLAVIVHPVLSGPAIERVRQSCIDQLIVTDSILVSEERRAASGNKIVQLPVDELFSDCIKRIHREQSISTLFA</sequence>
<keyword evidence="5" id="KW-0545">Nucleotide biosynthesis</keyword>
<dbReference type="GO" id="GO:0000287">
    <property type="term" value="F:magnesium ion binding"/>
    <property type="evidence" value="ECO:0007669"/>
    <property type="project" value="InterPro"/>
</dbReference>
<keyword evidence="4" id="KW-0479">Metal-binding</keyword>
<evidence type="ECO:0000256" key="8">
    <source>
        <dbReference type="ARBA" id="ARBA00022840"/>
    </source>
</evidence>
<dbReference type="PANTHER" id="PTHR10210:SF41">
    <property type="entry name" value="RIBOSE-PHOSPHATE PYROPHOSPHOKINASE 1, CHLOROPLASTIC"/>
    <property type="match status" value="1"/>
</dbReference>
<evidence type="ECO:0000256" key="3">
    <source>
        <dbReference type="ARBA" id="ARBA00022679"/>
    </source>
</evidence>
<keyword evidence="7" id="KW-0418">Kinase</keyword>
<dbReference type="EC" id="2.7.6.1" evidence="2"/>
<dbReference type="Pfam" id="PF13793">
    <property type="entry name" value="Pribosyltran_N"/>
    <property type="match status" value="1"/>
</dbReference>
<dbReference type="InterPro" id="IPR029099">
    <property type="entry name" value="Pribosyltran_N"/>
</dbReference>
<gene>
    <name evidence="13" type="ORF">CDCA_CDCA12G3334</name>
</gene>
<dbReference type="CDD" id="cd06223">
    <property type="entry name" value="PRTases_typeI"/>
    <property type="match status" value="1"/>
</dbReference>
<keyword evidence="6" id="KW-0547">Nucleotide-binding</keyword>
<evidence type="ECO:0000313" key="13">
    <source>
        <dbReference type="EMBL" id="KAK4537309.1"/>
    </source>
</evidence>
<dbReference type="InterPro" id="IPR029057">
    <property type="entry name" value="PRTase-like"/>
</dbReference>
<dbReference type="NCBIfam" id="NF002320">
    <property type="entry name" value="PRK01259.1"/>
    <property type="match status" value="1"/>
</dbReference>
<feature type="domain" description="Ribose-phosphate pyrophosphokinase N-terminal" evidence="12">
    <location>
        <begin position="109"/>
        <end position="224"/>
    </location>
</feature>
<evidence type="ECO:0000256" key="6">
    <source>
        <dbReference type="ARBA" id="ARBA00022741"/>
    </source>
</evidence>
<evidence type="ECO:0000256" key="10">
    <source>
        <dbReference type="ARBA" id="ARBA00049535"/>
    </source>
</evidence>
<dbReference type="FunFam" id="3.40.50.2020:FF:000007">
    <property type="entry name" value="Ribose-phosphate pyrophosphokinase"/>
    <property type="match status" value="1"/>
</dbReference>
<keyword evidence="3" id="KW-0808">Transferase</keyword>